<evidence type="ECO:0000313" key="1">
    <source>
        <dbReference type="EMBL" id="CEM46277.1"/>
    </source>
</evidence>
<dbReference type="VEuPathDB" id="CryptoDB:Cvel_7845"/>
<dbReference type="EMBL" id="CDMZ01003416">
    <property type="protein sequence ID" value="CEM46277.1"/>
    <property type="molecule type" value="Genomic_DNA"/>
</dbReference>
<organism evidence="1">
    <name type="scientific">Chromera velia CCMP2878</name>
    <dbReference type="NCBI Taxonomy" id="1169474"/>
    <lineage>
        <taxon>Eukaryota</taxon>
        <taxon>Sar</taxon>
        <taxon>Alveolata</taxon>
        <taxon>Colpodellida</taxon>
        <taxon>Chromeraceae</taxon>
        <taxon>Chromera</taxon>
    </lineage>
</organism>
<dbReference type="AlphaFoldDB" id="A0A0G4HPR5"/>
<name>A0A0G4HPR5_9ALVE</name>
<accession>A0A0G4HPR5</accession>
<sequence>MGCAASTPVNHAGGLTEREREKQALKRELMAELTQDVRGAIDRLEKDFARRCAEISQNPPPLVQVDDRRHFLQPDQIQRATKRGFVVLSGESSSGSTGCYVTVLHGPSPDAMKESLHQVGLKKGSSVCVPIYMGEYFVVKCGWSGQPPWSLTAEFVEFS</sequence>
<reference evidence="1" key="1">
    <citation type="submission" date="2014-11" db="EMBL/GenBank/DDBJ databases">
        <authorList>
            <person name="Otto D Thomas"/>
            <person name="Naeem Raeece"/>
        </authorList>
    </citation>
    <scope>NUCLEOTIDE SEQUENCE</scope>
</reference>
<protein>
    <submittedName>
        <fullName evidence="1">Uncharacterized protein</fullName>
    </submittedName>
</protein>
<gene>
    <name evidence="1" type="ORF">Cvel_7845</name>
</gene>
<proteinExistence type="predicted"/>